<gene>
    <name evidence="4" type="ORF">EV643_11378</name>
</gene>
<dbReference type="PANTHER" id="PTHR43606">
    <property type="entry name" value="PHOSPHATASE, PUTATIVE (AFU_ORTHOLOGUE AFUA_6G08710)-RELATED"/>
    <property type="match status" value="1"/>
</dbReference>
<comment type="caution">
    <text evidence="4">The sequence shown here is derived from an EMBL/GenBank/DDBJ whole genome shotgun (WGS) entry which is preliminary data.</text>
</comment>
<feature type="domain" description="PhoD-like phosphatase metallophosphatase" evidence="2">
    <location>
        <begin position="166"/>
        <end position="502"/>
    </location>
</feature>
<dbReference type="InterPro" id="IPR018946">
    <property type="entry name" value="PhoD-like_MPP"/>
</dbReference>
<evidence type="ECO:0000313" key="5">
    <source>
        <dbReference type="Proteomes" id="UP000295388"/>
    </source>
</evidence>
<dbReference type="SUPFAM" id="SSF56300">
    <property type="entry name" value="Metallo-dependent phosphatases"/>
    <property type="match status" value="1"/>
</dbReference>
<name>A0A4V3C9E6_9ACTN</name>
<feature type="chain" id="PRO_5038742951" evidence="1">
    <location>
        <begin position="43"/>
        <end position="564"/>
    </location>
</feature>
<keyword evidence="5" id="KW-1185">Reference proteome</keyword>
<evidence type="ECO:0000259" key="3">
    <source>
        <dbReference type="Pfam" id="PF16655"/>
    </source>
</evidence>
<sequence>MASNGGNGRRMETSRRSVLKAGLASTAALTPALAALSTPATAAATPLAQNPFTLGIASGDPWPDGFVLWTRLALNPIAEDGLGGMPSRSYAVQWQVASDPRFHQVVRSGVAVARPEHAHAVHVTIEGLQPAREYWYRFRAEGHVSTAGRALTAPARGTTPCELAMSFVSCSQYEHGWFTAYRRLAEDHPDLVLHLGDYQYEYTKGAYVAPGGNVRDHDGPETTTMASYRQRHAQYKTDLDLQAAHAVAPWLVVWDDHELDNNWADEIYEKPEIPQPDFLARRAAAFQAYYENMPLRASSKPRGIDMQLYRRVKWGELATFHMLDTRQYRDDQGCGDGYKDCPAASDPNRSITGTRQEKWLVDGFRRSEARWDILGQQVFFAQRDNTEGPVKLTSMDAWDGYVASRDRITRGWVDARVRNPVVLTGDVHAHWASDLKLDYDDPTSRTVGSELVCSSITSGGSGADSASGSHPWLRWNPHLRFQNNLRGYVNTTITRESLAADFRCVPQVKTPGAEVFTRASFTIEDRSPGLQQTYDNPPAPAAVTTRAAAADESADTIAWETARP</sequence>
<evidence type="ECO:0000256" key="1">
    <source>
        <dbReference type="SAM" id="SignalP"/>
    </source>
</evidence>
<evidence type="ECO:0000313" key="4">
    <source>
        <dbReference type="EMBL" id="TDO45305.1"/>
    </source>
</evidence>
<reference evidence="4 5" key="1">
    <citation type="submission" date="2019-03" db="EMBL/GenBank/DDBJ databases">
        <title>Genomic Encyclopedia of Type Strains, Phase III (KMG-III): the genomes of soil and plant-associated and newly described type strains.</title>
        <authorList>
            <person name="Whitman W."/>
        </authorList>
    </citation>
    <scope>NUCLEOTIDE SEQUENCE [LARGE SCALE GENOMIC DNA]</scope>
    <source>
        <strain evidence="4 5">VKM Ac-2527</strain>
    </source>
</reference>
<dbReference type="InterPro" id="IPR006311">
    <property type="entry name" value="TAT_signal"/>
</dbReference>
<evidence type="ECO:0000259" key="2">
    <source>
        <dbReference type="Pfam" id="PF09423"/>
    </source>
</evidence>
<dbReference type="CDD" id="cd07389">
    <property type="entry name" value="MPP_PhoD"/>
    <property type="match status" value="1"/>
</dbReference>
<organism evidence="4 5">
    <name type="scientific">Kribbella caucasensis</name>
    <dbReference type="NCBI Taxonomy" id="2512215"/>
    <lineage>
        <taxon>Bacteria</taxon>
        <taxon>Bacillati</taxon>
        <taxon>Actinomycetota</taxon>
        <taxon>Actinomycetes</taxon>
        <taxon>Propionibacteriales</taxon>
        <taxon>Kribbellaceae</taxon>
        <taxon>Kribbella</taxon>
    </lineage>
</organism>
<dbReference type="Gene3D" id="3.60.21.70">
    <property type="entry name" value="PhoD-like phosphatase"/>
    <property type="match status" value="1"/>
</dbReference>
<dbReference type="AlphaFoldDB" id="A0A4V3C9E6"/>
<dbReference type="PROSITE" id="PS51318">
    <property type="entry name" value="TAT"/>
    <property type="match status" value="1"/>
</dbReference>
<dbReference type="Pfam" id="PF16655">
    <property type="entry name" value="PhoD_N"/>
    <property type="match status" value="1"/>
</dbReference>
<keyword evidence="1" id="KW-0732">Signal</keyword>
<dbReference type="InterPro" id="IPR032093">
    <property type="entry name" value="PhoD_N"/>
</dbReference>
<dbReference type="InterPro" id="IPR052900">
    <property type="entry name" value="Phospholipid_Metab_Enz"/>
</dbReference>
<feature type="signal peptide" evidence="1">
    <location>
        <begin position="1"/>
        <end position="42"/>
    </location>
</feature>
<dbReference type="EMBL" id="SNWQ01000013">
    <property type="protein sequence ID" value="TDO45305.1"/>
    <property type="molecule type" value="Genomic_DNA"/>
</dbReference>
<feature type="domain" description="Phospholipase D N-terminal" evidence="3">
    <location>
        <begin position="54"/>
        <end position="152"/>
    </location>
</feature>
<dbReference type="InterPro" id="IPR029052">
    <property type="entry name" value="Metallo-depent_PP-like"/>
</dbReference>
<proteinExistence type="predicted"/>
<dbReference type="PANTHER" id="PTHR43606:SF2">
    <property type="entry name" value="ALKALINE PHOSPHATASE FAMILY PROTEIN (AFU_ORTHOLOGUE AFUA_5G03860)"/>
    <property type="match status" value="1"/>
</dbReference>
<protein>
    <submittedName>
        <fullName evidence="4">Alkaline phosphatase D</fullName>
    </submittedName>
</protein>
<accession>A0A4V3C9E6</accession>
<dbReference type="Gene3D" id="2.60.40.380">
    <property type="entry name" value="Purple acid phosphatase-like, N-terminal"/>
    <property type="match status" value="1"/>
</dbReference>
<dbReference type="Pfam" id="PF09423">
    <property type="entry name" value="PhoD"/>
    <property type="match status" value="1"/>
</dbReference>
<dbReference type="Proteomes" id="UP000295388">
    <property type="component" value="Unassembled WGS sequence"/>
</dbReference>
<dbReference type="InterPro" id="IPR038607">
    <property type="entry name" value="PhoD-like_sf"/>
</dbReference>